<evidence type="ECO:0000256" key="2">
    <source>
        <dbReference type="ARBA" id="ARBA00022649"/>
    </source>
</evidence>
<dbReference type="STRING" id="1612624.ADU59_12450"/>
<evidence type="ECO:0000256" key="5">
    <source>
        <dbReference type="ARBA" id="ARBA00022801"/>
    </source>
</evidence>
<evidence type="ECO:0000256" key="4">
    <source>
        <dbReference type="ARBA" id="ARBA00022723"/>
    </source>
</evidence>
<proteinExistence type="inferred from homology"/>
<dbReference type="InterPro" id="IPR050556">
    <property type="entry name" value="Type_II_TA_system_RNase"/>
</dbReference>
<dbReference type="GO" id="GO:0016787">
    <property type="term" value="F:hydrolase activity"/>
    <property type="evidence" value="ECO:0007669"/>
    <property type="project" value="UniProtKB-KW"/>
</dbReference>
<protein>
    <submittedName>
        <fullName evidence="9">DNA-binding protein</fullName>
    </submittedName>
</protein>
<dbReference type="AlphaFoldDB" id="A0A1C7P336"/>
<comment type="similarity">
    <text evidence="7">Belongs to the PINc/VapC protein family.</text>
</comment>
<evidence type="ECO:0000256" key="1">
    <source>
        <dbReference type="ARBA" id="ARBA00001946"/>
    </source>
</evidence>
<dbReference type="Gene3D" id="3.40.50.1010">
    <property type="entry name" value="5'-nuclease"/>
    <property type="match status" value="1"/>
</dbReference>
<dbReference type="Pfam" id="PF01850">
    <property type="entry name" value="PIN"/>
    <property type="match status" value="1"/>
</dbReference>
<keyword evidence="9" id="KW-0238">DNA-binding</keyword>
<dbReference type="CDD" id="cd09854">
    <property type="entry name" value="PIN_VapC-like"/>
    <property type="match status" value="1"/>
</dbReference>
<dbReference type="GO" id="GO:0004518">
    <property type="term" value="F:nuclease activity"/>
    <property type="evidence" value="ECO:0007669"/>
    <property type="project" value="UniProtKB-KW"/>
</dbReference>
<evidence type="ECO:0000256" key="7">
    <source>
        <dbReference type="ARBA" id="ARBA00038093"/>
    </source>
</evidence>
<accession>A0A1C7P336</accession>
<keyword evidence="5" id="KW-0378">Hydrolase</keyword>
<evidence type="ECO:0000313" key="10">
    <source>
        <dbReference type="Proteomes" id="UP000093111"/>
    </source>
</evidence>
<keyword evidence="10" id="KW-1185">Reference proteome</keyword>
<keyword evidence="3" id="KW-0540">Nuclease</keyword>
<dbReference type="GO" id="GO:0046872">
    <property type="term" value="F:metal ion binding"/>
    <property type="evidence" value="ECO:0007669"/>
    <property type="project" value="UniProtKB-KW"/>
</dbReference>
<evidence type="ECO:0000256" key="6">
    <source>
        <dbReference type="ARBA" id="ARBA00022842"/>
    </source>
</evidence>
<feature type="domain" description="PIN" evidence="8">
    <location>
        <begin position="4"/>
        <end position="118"/>
    </location>
</feature>
<comment type="caution">
    <text evidence="9">The sequence shown here is derived from an EMBL/GenBank/DDBJ whole genome shotgun (WGS) entry which is preliminary data.</text>
</comment>
<dbReference type="PANTHER" id="PTHR33653:SF1">
    <property type="entry name" value="RIBONUCLEASE VAPC2"/>
    <property type="match status" value="1"/>
</dbReference>
<dbReference type="OrthoDB" id="9800524at2"/>
<keyword evidence="4" id="KW-0479">Metal-binding</keyword>
<dbReference type="InterPro" id="IPR029060">
    <property type="entry name" value="PIN-like_dom_sf"/>
</dbReference>
<sequence>MATLVDTNVLIDVFHTGSPFEEWSAFRLADARREGAVVINPLIYAEMAAGFVLSSTLDAVLSPSAFQREDLPWEAAHAAGQAFLRYKKSGGDKRSPLPDFYIGAHAAVRGYRILTRDPVRYKLYFPSVELITPETHP</sequence>
<dbReference type="InterPro" id="IPR002716">
    <property type="entry name" value="PIN_dom"/>
</dbReference>
<dbReference type="RefSeq" id="WP_068954427.1">
    <property type="nucleotide sequence ID" value="NZ_LGLV01000007.1"/>
</dbReference>
<organism evidence="9 10">
    <name type="scientific">Pararhizobium polonicum</name>
    <dbReference type="NCBI Taxonomy" id="1612624"/>
    <lineage>
        <taxon>Bacteria</taxon>
        <taxon>Pseudomonadati</taxon>
        <taxon>Pseudomonadota</taxon>
        <taxon>Alphaproteobacteria</taxon>
        <taxon>Hyphomicrobiales</taxon>
        <taxon>Rhizobiaceae</taxon>
        <taxon>Rhizobium/Agrobacterium group</taxon>
        <taxon>Pararhizobium</taxon>
    </lineage>
</organism>
<dbReference type="EMBL" id="LGLV01000007">
    <property type="protein sequence ID" value="OBZ95376.1"/>
    <property type="molecule type" value="Genomic_DNA"/>
</dbReference>
<gene>
    <name evidence="9" type="ORF">ADU59_12450</name>
</gene>
<comment type="cofactor">
    <cofactor evidence="1">
        <name>Mg(2+)</name>
        <dbReference type="ChEBI" id="CHEBI:18420"/>
    </cofactor>
</comment>
<evidence type="ECO:0000313" key="9">
    <source>
        <dbReference type="EMBL" id="OBZ95376.1"/>
    </source>
</evidence>
<dbReference type="SUPFAM" id="SSF88723">
    <property type="entry name" value="PIN domain-like"/>
    <property type="match status" value="1"/>
</dbReference>
<dbReference type="PATRIC" id="fig|1612624.7.peg.4384"/>
<keyword evidence="2" id="KW-1277">Toxin-antitoxin system</keyword>
<reference evidence="9 10" key="1">
    <citation type="journal article" date="2016" name="Syst. Appl. Microbiol.">
        <title>Pararhizobium polonicum sp. nov. isolated from tumors on stone fruit rootstocks.</title>
        <authorList>
            <person name="Pulawska J."/>
            <person name="Kuzmanovic N."/>
            <person name="Willems A."/>
            <person name="Pothier J.F."/>
        </authorList>
    </citation>
    <scope>NUCLEOTIDE SEQUENCE [LARGE SCALE GENOMIC DNA]</scope>
    <source>
        <strain evidence="9 10">F5.1</strain>
    </source>
</reference>
<evidence type="ECO:0000256" key="3">
    <source>
        <dbReference type="ARBA" id="ARBA00022722"/>
    </source>
</evidence>
<dbReference type="PANTHER" id="PTHR33653">
    <property type="entry name" value="RIBONUCLEASE VAPC2"/>
    <property type="match status" value="1"/>
</dbReference>
<name>A0A1C7P336_9HYPH</name>
<dbReference type="Proteomes" id="UP000093111">
    <property type="component" value="Unassembled WGS sequence"/>
</dbReference>
<evidence type="ECO:0000259" key="8">
    <source>
        <dbReference type="Pfam" id="PF01850"/>
    </source>
</evidence>
<dbReference type="GO" id="GO:0003677">
    <property type="term" value="F:DNA binding"/>
    <property type="evidence" value="ECO:0007669"/>
    <property type="project" value="UniProtKB-KW"/>
</dbReference>
<keyword evidence="6" id="KW-0460">Magnesium</keyword>